<evidence type="ECO:0000256" key="4">
    <source>
        <dbReference type="ARBA" id="ARBA00022764"/>
    </source>
</evidence>
<sequence>MKKLLLAVLALMMFPVAAQQFKEGVHYEVIAEQATEQPEIREFFSFYCGACFRYEPIAGALANQYPDAFTKTHVSFINYKEQGMMMNQAWALAQQLGKEKEIAAAIFDRNFVQRAMIGSTEDFAAVFEIHGGVEKDKFEKMVNSFSVRGMANKMDRDAANYGVSSTPTFIINGKYKLLPQGFRDSNNFMDDFIAAAGYLLEK</sequence>
<evidence type="ECO:0000256" key="6">
    <source>
        <dbReference type="ARBA" id="ARBA00023284"/>
    </source>
</evidence>
<keyword evidence="3 9" id="KW-0732">Signal</keyword>
<dbReference type="EMBL" id="PIQE01000001">
    <property type="protein sequence ID" value="RUO75077.1"/>
    <property type="molecule type" value="Genomic_DNA"/>
</dbReference>
<evidence type="ECO:0000259" key="10">
    <source>
        <dbReference type="PROSITE" id="PS51352"/>
    </source>
</evidence>
<dbReference type="InterPro" id="IPR001853">
    <property type="entry name" value="DSBA-like_thioredoxin_dom"/>
</dbReference>
<dbReference type="GO" id="GO:0016491">
    <property type="term" value="F:oxidoreductase activity"/>
    <property type="evidence" value="ECO:0007669"/>
    <property type="project" value="InterPro"/>
</dbReference>
<dbReference type="InterPro" id="IPR023205">
    <property type="entry name" value="DsbA/DsbL"/>
</dbReference>
<name>A0A432ZAU0_9GAMM</name>
<dbReference type="PROSITE" id="PS51352">
    <property type="entry name" value="THIOREDOXIN_2"/>
    <property type="match status" value="1"/>
</dbReference>
<dbReference type="PANTHER" id="PTHR35891">
    <property type="entry name" value="THIOL:DISULFIDE INTERCHANGE PROTEIN DSBA"/>
    <property type="match status" value="1"/>
</dbReference>
<evidence type="ECO:0000256" key="3">
    <source>
        <dbReference type="ARBA" id="ARBA00022729"/>
    </source>
</evidence>
<protein>
    <recommendedName>
        <fullName evidence="7">Thiol:disulfide interchange protein</fullName>
    </recommendedName>
</protein>
<dbReference type="STRING" id="1122124.GCA_000423165_00006"/>
<evidence type="ECO:0000313" key="11">
    <source>
        <dbReference type="EMBL" id="RUO75077.1"/>
    </source>
</evidence>
<keyword evidence="4 7" id="KW-0574">Periplasm</keyword>
<feature type="signal peptide" evidence="9">
    <location>
        <begin position="1"/>
        <end position="18"/>
    </location>
</feature>
<gene>
    <name evidence="11" type="ORF">CWI80_07050</name>
</gene>
<dbReference type="InterPro" id="IPR050824">
    <property type="entry name" value="Thiol_disulfide_DsbA"/>
</dbReference>
<proteinExistence type="inferred from homology"/>
<evidence type="ECO:0000256" key="1">
    <source>
        <dbReference type="ARBA" id="ARBA00004418"/>
    </source>
</evidence>
<keyword evidence="6" id="KW-0676">Redox-active center</keyword>
<dbReference type="PIRSF" id="PIRSF001488">
    <property type="entry name" value="Tdi_protein"/>
    <property type="match status" value="1"/>
</dbReference>
<feature type="domain" description="Thioredoxin" evidence="10">
    <location>
        <begin position="8"/>
        <end position="147"/>
    </location>
</feature>
<feature type="disulfide bond" description="Redox-active" evidence="8">
    <location>
        <begin position="48"/>
        <end position="51"/>
    </location>
</feature>
<organism evidence="11 12">
    <name type="scientific">Pseudidiomarina sediminum</name>
    <dbReference type="NCBI Taxonomy" id="431675"/>
    <lineage>
        <taxon>Bacteria</taxon>
        <taxon>Pseudomonadati</taxon>
        <taxon>Pseudomonadota</taxon>
        <taxon>Gammaproteobacteria</taxon>
        <taxon>Alteromonadales</taxon>
        <taxon>Idiomarinaceae</taxon>
        <taxon>Pseudidiomarina</taxon>
    </lineage>
</organism>
<dbReference type="PANTHER" id="PTHR35891:SF2">
    <property type="entry name" value="THIOL:DISULFIDE INTERCHANGE PROTEIN DSBA"/>
    <property type="match status" value="1"/>
</dbReference>
<dbReference type="Gene3D" id="3.40.30.10">
    <property type="entry name" value="Glutaredoxin"/>
    <property type="match status" value="1"/>
</dbReference>
<dbReference type="Proteomes" id="UP000287022">
    <property type="component" value="Unassembled WGS sequence"/>
</dbReference>
<keyword evidence="12" id="KW-1185">Reference proteome</keyword>
<comment type="similarity">
    <text evidence="2">Belongs to the thioredoxin family. DsbA subfamily.</text>
</comment>
<evidence type="ECO:0000256" key="5">
    <source>
        <dbReference type="ARBA" id="ARBA00023157"/>
    </source>
</evidence>
<dbReference type="SUPFAM" id="SSF52833">
    <property type="entry name" value="Thioredoxin-like"/>
    <property type="match status" value="1"/>
</dbReference>
<dbReference type="InterPro" id="IPR013766">
    <property type="entry name" value="Thioredoxin_domain"/>
</dbReference>
<evidence type="ECO:0000256" key="2">
    <source>
        <dbReference type="ARBA" id="ARBA00005791"/>
    </source>
</evidence>
<dbReference type="AlphaFoldDB" id="A0A432ZAU0"/>
<evidence type="ECO:0000256" key="9">
    <source>
        <dbReference type="SAM" id="SignalP"/>
    </source>
</evidence>
<reference evidence="12" key="1">
    <citation type="journal article" date="2018" name="Front. Microbiol.">
        <title>Genome-Based Analysis Reveals the Taxonomy and Diversity of the Family Idiomarinaceae.</title>
        <authorList>
            <person name="Liu Y."/>
            <person name="Lai Q."/>
            <person name="Shao Z."/>
        </authorList>
    </citation>
    <scope>NUCLEOTIDE SEQUENCE [LARGE SCALE GENOMIC DNA]</scope>
    <source>
        <strain evidence="12">c121</strain>
    </source>
</reference>
<evidence type="ECO:0000256" key="8">
    <source>
        <dbReference type="PIRSR" id="PIRSR001488-1"/>
    </source>
</evidence>
<comment type="subcellular location">
    <subcellularLocation>
        <location evidence="1 7">Periplasm</location>
    </subcellularLocation>
</comment>
<dbReference type="GO" id="GO:0042597">
    <property type="term" value="C:periplasmic space"/>
    <property type="evidence" value="ECO:0007669"/>
    <property type="project" value="UniProtKB-SubCell"/>
</dbReference>
<feature type="chain" id="PRO_5019187922" description="Thiol:disulfide interchange protein" evidence="9">
    <location>
        <begin position="19"/>
        <end position="202"/>
    </location>
</feature>
<keyword evidence="5 7" id="KW-1015">Disulfide bond</keyword>
<dbReference type="CDD" id="cd03019">
    <property type="entry name" value="DsbA_DsbA"/>
    <property type="match status" value="1"/>
</dbReference>
<dbReference type="InterPro" id="IPR036249">
    <property type="entry name" value="Thioredoxin-like_sf"/>
</dbReference>
<comment type="caution">
    <text evidence="11">The sequence shown here is derived from an EMBL/GenBank/DDBJ whole genome shotgun (WGS) entry which is preliminary data.</text>
</comment>
<evidence type="ECO:0000313" key="12">
    <source>
        <dbReference type="Proteomes" id="UP000287022"/>
    </source>
</evidence>
<dbReference type="RefSeq" id="WP_026861112.1">
    <property type="nucleotide sequence ID" value="NZ_JAHVIQ010000001.1"/>
</dbReference>
<dbReference type="Pfam" id="PF01323">
    <property type="entry name" value="DSBA"/>
    <property type="match status" value="1"/>
</dbReference>
<accession>A0A432ZAU0</accession>
<evidence type="ECO:0000256" key="7">
    <source>
        <dbReference type="PIRNR" id="PIRNR001488"/>
    </source>
</evidence>